<proteinExistence type="predicted"/>
<organism evidence="6 7">
    <name type="scientific">Anthostomella pinea</name>
    <dbReference type="NCBI Taxonomy" id="933095"/>
    <lineage>
        <taxon>Eukaryota</taxon>
        <taxon>Fungi</taxon>
        <taxon>Dikarya</taxon>
        <taxon>Ascomycota</taxon>
        <taxon>Pezizomycotina</taxon>
        <taxon>Sordariomycetes</taxon>
        <taxon>Xylariomycetidae</taxon>
        <taxon>Xylariales</taxon>
        <taxon>Xylariaceae</taxon>
        <taxon>Anthostomella</taxon>
    </lineage>
</organism>
<dbReference type="InterPro" id="IPR036291">
    <property type="entry name" value="NAD(P)-bd_dom_sf"/>
</dbReference>
<keyword evidence="3" id="KW-0862">Zinc</keyword>
<keyword evidence="7" id="KW-1185">Reference proteome</keyword>
<evidence type="ECO:0000313" key="7">
    <source>
        <dbReference type="Proteomes" id="UP001295740"/>
    </source>
</evidence>
<reference evidence="6" key="1">
    <citation type="submission" date="2023-10" db="EMBL/GenBank/DDBJ databases">
        <authorList>
            <person name="Hackl T."/>
        </authorList>
    </citation>
    <scope>NUCLEOTIDE SEQUENCE</scope>
</reference>
<evidence type="ECO:0000259" key="5">
    <source>
        <dbReference type="Pfam" id="PF00107"/>
    </source>
</evidence>
<dbReference type="GO" id="GO:0046872">
    <property type="term" value="F:metal ion binding"/>
    <property type="evidence" value="ECO:0007669"/>
    <property type="project" value="UniProtKB-KW"/>
</dbReference>
<dbReference type="Pfam" id="PF00107">
    <property type="entry name" value="ADH_zinc_N"/>
    <property type="match status" value="1"/>
</dbReference>
<evidence type="ECO:0000313" key="6">
    <source>
        <dbReference type="EMBL" id="CAJ2509559.1"/>
    </source>
</evidence>
<dbReference type="Proteomes" id="UP001295740">
    <property type="component" value="Unassembled WGS sequence"/>
</dbReference>
<protein>
    <submittedName>
        <fullName evidence="6">Uu.00g145850.m01.CDS01</fullName>
    </submittedName>
</protein>
<dbReference type="GO" id="GO:0016616">
    <property type="term" value="F:oxidoreductase activity, acting on the CH-OH group of donors, NAD or NADP as acceptor"/>
    <property type="evidence" value="ECO:0007669"/>
    <property type="project" value="InterPro"/>
</dbReference>
<evidence type="ECO:0000256" key="1">
    <source>
        <dbReference type="ARBA" id="ARBA00001947"/>
    </source>
</evidence>
<dbReference type="PANTHER" id="PTHR42683">
    <property type="entry name" value="ALDEHYDE REDUCTASE"/>
    <property type="match status" value="1"/>
</dbReference>
<dbReference type="SUPFAM" id="SSF51735">
    <property type="entry name" value="NAD(P)-binding Rossmann-fold domains"/>
    <property type="match status" value="1"/>
</dbReference>
<dbReference type="AlphaFoldDB" id="A0AAI8YLX8"/>
<evidence type="ECO:0000256" key="3">
    <source>
        <dbReference type="ARBA" id="ARBA00022833"/>
    </source>
</evidence>
<comment type="cofactor">
    <cofactor evidence="1">
        <name>Zn(2+)</name>
        <dbReference type="ChEBI" id="CHEBI:29105"/>
    </cofactor>
</comment>
<dbReference type="Gene3D" id="3.90.180.10">
    <property type="entry name" value="Medium-chain alcohol dehydrogenases, catalytic domain"/>
    <property type="match status" value="1"/>
</dbReference>
<accession>A0AAI8YLX8</accession>
<evidence type="ECO:0000256" key="4">
    <source>
        <dbReference type="ARBA" id="ARBA00023002"/>
    </source>
</evidence>
<sequence length="255" mass="27593">MRCPKFSPTHNGTWLDGKSTHHGGLAKIHRANSNVVIKIPDGIPAEYAAPMLCSGITAWSPLKTRRGTGKSVGVLGMGGIGRFALIWAKALGCDSVMAISRSSSKKNDCLTKLGADSFIAISDDEDWAAKHVGSLDLIISNHRLRHMPMKDLLGLLKVNGSFITVGASLDDLPDINTFSSYCAMLKIEAGFWGTFEEIGEMLEFAAANGVRPLVQVFDLEETNQVIAQQYAEMSRYKFVAKVQSSSEAWTSSSHG</sequence>
<dbReference type="Gene3D" id="3.40.50.720">
    <property type="entry name" value="NAD(P)-binding Rossmann-like Domain"/>
    <property type="match status" value="1"/>
</dbReference>
<evidence type="ECO:0000256" key="2">
    <source>
        <dbReference type="ARBA" id="ARBA00022723"/>
    </source>
</evidence>
<feature type="domain" description="Alcohol dehydrogenase-like C-terminal" evidence="5">
    <location>
        <begin position="79"/>
        <end position="206"/>
    </location>
</feature>
<keyword evidence="4" id="KW-0560">Oxidoreductase</keyword>
<comment type="caution">
    <text evidence="6">The sequence shown here is derived from an EMBL/GenBank/DDBJ whole genome shotgun (WGS) entry which is preliminary data.</text>
</comment>
<gene>
    <name evidence="6" type="ORF">KHLLAP_LOCUS10027</name>
</gene>
<dbReference type="InterPro" id="IPR047109">
    <property type="entry name" value="CAD-like"/>
</dbReference>
<dbReference type="InterPro" id="IPR011032">
    <property type="entry name" value="GroES-like_sf"/>
</dbReference>
<dbReference type="SUPFAM" id="SSF50129">
    <property type="entry name" value="GroES-like"/>
    <property type="match status" value="1"/>
</dbReference>
<dbReference type="EMBL" id="CAUWAG010000012">
    <property type="protein sequence ID" value="CAJ2509559.1"/>
    <property type="molecule type" value="Genomic_DNA"/>
</dbReference>
<dbReference type="InterPro" id="IPR013149">
    <property type="entry name" value="ADH-like_C"/>
</dbReference>
<name>A0AAI8YLX8_9PEZI</name>
<keyword evidence="2" id="KW-0479">Metal-binding</keyword>
<dbReference type="FunFam" id="3.40.50.720:FF:000022">
    <property type="entry name" value="Cinnamyl alcohol dehydrogenase"/>
    <property type="match status" value="1"/>
</dbReference>